<proteinExistence type="predicted"/>
<keyword evidence="1" id="KW-0808">Transferase</keyword>
<dbReference type="RefSeq" id="WP_188087984.1">
    <property type="nucleotide sequence ID" value="NZ_JACVFC010000001.1"/>
</dbReference>
<sequence>MTGWLSLSREQRQQTLQYSAQTSGMPPHAIEKDWWVTLTLKALFQSAYANHLIFKGGTSLSKGWKLIQRFSEDIDLAIDPVVFNMKYKQTPTKGDVERLRRKGCEFTSIRLKQSLYEQFSSLGVPSEWYTITAETVTPQRPDKDPQRLFIEFDSVLQPTSYLKNSVQVEVSSRSLLEPFSTRPVTSLIHEYFPNPSYYPETPFLVPIVAPRKTFLEKAFLLNEEFSRPNGERIRIERMSRHFYDMIKMDQEGITDEALADKVLYTTIQKHRRYYSRLKHMGNYASLDRGNISFIPPAHLHDAYRQDYRYMTEHMMYGEVPQFSVMLDGLQTILNKFRRQA</sequence>
<comment type="caution">
    <text evidence="1">The sequence shown here is derived from an EMBL/GenBank/DDBJ whole genome shotgun (WGS) entry which is preliminary data.</text>
</comment>
<protein>
    <submittedName>
        <fullName evidence="1">Nucleotidyl transferase AbiEii/AbiGii toxin family protein</fullName>
    </submittedName>
</protein>
<gene>
    <name evidence="1" type="ORF">ICL07_11190</name>
</gene>
<evidence type="ECO:0000313" key="2">
    <source>
        <dbReference type="Proteomes" id="UP000659124"/>
    </source>
</evidence>
<accession>A0ABR7TN17</accession>
<organism evidence="1 2">
    <name type="scientific">Chitinophaga qingshengii</name>
    <dbReference type="NCBI Taxonomy" id="1569794"/>
    <lineage>
        <taxon>Bacteria</taxon>
        <taxon>Pseudomonadati</taxon>
        <taxon>Bacteroidota</taxon>
        <taxon>Chitinophagia</taxon>
        <taxon>Chitinophagales</taxon>
        <taxon>Chitinophagaceae</taxon>
        <taxon>Chitinophaga</taxon>
    </lineage>
</organism>
<dbReference type="EMBL" id="JACVFC010000001">
    <property type="protein sequence ID" value="MBC9930943.1"/>
    <property type="molecule type" value="Genomic_DNA"/>
</dbReference>
<reference evidence="1 2" key="1">
    <citation type="submission" date="2020-09" db="EMBL/GenBank/DDBJ databases">
        <title>Genome sequences of type strains of Chitinophaga qingshengii and Chitinophaga varians.</title>
        <authorList>
            <person name="Kittiwongwattana C."/>
        </authorList>
    </citation>
    <scope>NUCLEOTIDE SEQUENCE [LARGE SCALE GENOMIC DNA]</scope>
    <source>
        <strain evidence="1 2">JCM 30026</strain>
    </source>
</reference>
<dbReference type="Gene3D" id="3.10.450.620">
    <property type="entry name" value="JHP933, nucleotidyltransferase-like core domain"/>
    <property type="match status" value="1"/>
</dbReference>
<dbReference type="GO" id="GO:0016740">
    <property type="term" value="F:transferase activity"/>
    <property type="evidence" value="ECO:0007669"/>
    <property type="project" value="UniProtKB-KW"/>
</dbReference>
<name>A0ABR7TN17_9BACT</name>
<dbReference type="InterPro" id="IPR014942">
    <property type="entry name" value="AbiEii"/>
</dbReference>
<dbReference type="Pfam" id="PF08843">
    <property type="entry name" value="AbiEii"/>
    <property type="match status" value="1"/>
</dbReference>
<dbReference type="Proteomes" id="UP000659124">
    <property type="component" value="Unassembled WGS sequence"/>
</dbReference>
<evidence type="ECO:0000313" key="1">
    <source>
        <dbReference type="EMBL" id="MBC9930943.1"/>
    </source>
</evidence>
<keyword evidence="2" id="KW-1185">Reference proteome</keyword>